<dbReference type="HOGENOM" id="CLU_1103449_0_0_1"/>
<reference evidence="1 2" key="1">
    <citation type="submission" date="2014-04" db="EMBL/GenBank/DDBJ databases">
        <authorList>
            <consortium name="DOE Joint Genome Institute"/>
            <person name="Kuo A."/>
            <person name="Girlanda M."/>
            <person name="Perotto S."/>
            <person name="Kohler A."/>
            <person name="Nagy L.G."/>
            <person name="Floudas D."/>
            <person name="Copeland A."/>
            <person name="Barry K.W."/>
            <person name="Cichocki N."/>
            <person name="Veneault-Fourrey C."/>
            <person name="LaButti K."/>
            <person name="Lindquist E.A."/>
            <person name="Lipzen A."/>
            <person name="Lundell T."/>
            <person name="Morin E."/>
            <person name="Murat C."/>
            <person name="Sun H."/>
            <person name="Tunlid A."/>
            <person name="Henrissat B."/>
            <person name="Grigoriev I.V."/>
            <person name="Hibbett D.S."/>
            <person name="Martin F."/>
            <person name="Nordberg H.P."/>
            <person name="Cantor M.N."/>
            <person name="Hua S.X."/>
        </authorList>
    </citation>
    <scope>NUCLEOTIDE SEQUENCE [LARGE SCALE GENOMIC DNA]</scope>
    <source>
        <strain evidence="1 2">MUT 4182</strain>
    </source>
</reference>
<keyword evidence="2" id="KW-1185">Reference proteome</keyword>
<dbReference type="Proteomes" id="UP000054248">
    <property type="component" value="Unassembled WGS sequence"/>
</dbReference>
<reference evidence="2" key="2">
    <citation type="submission" date="2015-01" db="EMBL/GenBank/DDBJ databases">
        <title>Evolutionary Origins and Diversification of the Mycorrhizal Mutualists.</title>
        <authorList>
            <consortium name="DOE Joint Genome Institute"/>
            <consortium name="Mycorrhizal Genomics Consortium"/>
            <person name="Kohler A."/>
            <person name="Kuo A."/>
            <person name="Nagy L.G."/>
            <person name="Floudas D."/>
            <person name="Copeland A."/>
            <person name="Barry K.W."/>
            <person name="Cichocki N."/>
            <person name="Veneault-Fourrey C."/>
            <person name="LaButti K."/>
            <person name="Lindquist E.A."/>
            <person name="Lipzen A."/>
            <person name="Lundell T."/>
            <person name="Morin E."/>
            <person name="Murat C."/>
            <person name="Riley R."/>
            <person name="Ohm R."/>
            <person name="Sun H."/>
            <person name="Tunlid A."/>
            <person name="Henrissat B."/>
            <person name="Grigoriev I.V."/>
            <person name="Hibbett D.S."/>
            <person name="Martin F."/>
        </authorList>
    </citation>
    <scope>NUCLEOTIDE SEQUENCE [LARGE SCALE GENOMIC DNA]</scope>
    <source>
        <strain evidence="2">MUT 4182</strain>
    </source>
</reference>
<dbReference type="OrthoDB" id="2674421at2759"/>
<organism evidence="1 2">
    <name type="scientific">Tulasnella calospora MUT 4182</name>
    <dbReference type="NCBI Taxonomy" id="1051891"/>
    <lineage>
        <taxon>Eukaryota</taxon>
        <taxon>Fungi</taxon>
        <taxon>Dikarya</taxon>
        <taxon>Basidiomycota</taxon>
        <taxon>Agaricomycotina</taxon>
        <taxon>Agaricomycetes</taxon>
        <taxon>Cantharellales</taxon>
        <taxon>Tulasnellaceae</taxon>
        <taxon>Tulasnella</taxon>
    </lineage>
</organism>
<sequence>MQHPVEPLPVEKPIEPSGLLLTPVSPSSLSRYDNPVAGASGALISTVSANTRLRAGQAHPRLFQQIGNGWTKFTTPEGDTYSRNEQRRLVTYTNVRVQSSEQWLLRAHTQLVELGRTKDPQIAECEAYIHIVLETQVTCKVEYYFIDVATRHPFWVHDIRMRDLGFPDFETLDHLKATLTPEFWVHIEYFAVHQKLEKAVEDELIAIFRHGCADDMTSFGSTFPYSAQECREHLQTLEGVRRMFRISDSYLR</sequence>
<evidence type="ECO:0000313" key="1">
    <source>
        <dbReference type="EMBL" id="KIO23740.1"/>
    </source>
</evidence>
<dbReference type="EMBL" id="KN823077">
    <property type="protein sequence ID" value="KIO23740.1"/>
    <property type="molecule type" value="Genomic_DNA"/>
</dbReference>
<name>A0A0C3Q4A6_9AGAM</name>
<dbReference type="AlphaFoldDB" id="A0A0C3Q4A6"/>
<evidence type="ECO:0000313" key="2">
    <source>
        <dbReference type="Proteomes" id="UP000054248"/>
    </source>
</evidence>
<dbReference type="STRING" id="1051891.A0A0C3Q4A6"/>
<gene>
    <name evidence="1" type="ORF">M407DRAFT_26803</name>
</gene>
<accession>A0A0C3Q4A6</accession>
<protein>
    <submittedName>
        <fullName evidence="1">Uncharacterized protein</fullName>
    </submittedName>
</protein>
<proteinExistence type="predicted"/>